<dbReference type="PANTHER" id="PTHR10696">
    <property type="entry name" value="GAMMA-BUTYROBETAINE HYDROXYLASE-RELATED"/>
    <property type="match status" value="1"/>
</dbReference>
<dbReference type="Proteomes" id="UP000037395">
    <property type="component" value="Unassembled WGS sequence"/>
</dbReference>
<feature type="domain" description="TauD/TfdA-like" evidence="5">
    <location>
        <begin position="78"/>
        <end position="276"/>
    </location>
</feature>
<keyword evidence="2" id="KW-0560">Oxidoreductase</keyword>
<sequence>MNERAVAEIGWSSLELEARRQLWSLPLGDEERRLLWADARAGRWGAGEPVRERLRSFTRESIDAVGLAHVANLVDPAQPEQEITEALAFLLRDYGRIVPQNGRGDLTSVLRDQDGDGNTELGFHCDTCDLLVLLCLQPAFHGGGLTKLASARHVHDLIGRERPDALATLCQDWTFDRTGRAGPQLVVTPILYPRKDGTIGCYYQTRTVRSSPDRGGPELTDRQWEALGVLDEVLYRPEIAFGLPMAAGDLLIIRNSRVLHGRSAYVDEPGRHARRMLRIWLNEGETWTP</sequence>
<dbReference type="InterPro" id="IPR003819">
    <property type="entry name" value="TauD/TfdA-like"/>
</dbReference>
<dbReference type="PANTHER" id="PTHR10696:SF56">
    <property type="entry name" value="TAUD_TFDA-LIKE DOMAIN-CONTAINING PROTEIN"/>
    <property type="match status" value="1"/>
</dbReference>
<evidence type="ECO:0000256" key="2">
    <source>
        <dbReference type="ARBA" id="ARBA00023002"/>
    </source>
</evidence>
<reference evidence="7 8" key="2">
    <citation type="submission" date="2014-07" db="EMBL/GenBank/DDBJ databases">
        <authorList>
            <person name="Zhang J.E."/>
            <person name="Yang H."/>
            <person name="Guo J."/>
            <person name="Deng Z."/>
            <person name="Luo H."/>
            <person name="Luo M."/>
            <person name="Zhao B."/>
        </authorList>
    </citation>
    <scope>NUCLEOTIDE SEQUENCE [LARGE SCALE GENOMIC DNA]</scope>
    <source>
        <strain evidence="7">ATCC 10762</strain>
        <strain evidence="8">ATCC 10762 / DSM 40127 / CCM 3239 / JCM 4008 / LMG 5968 / NBRC 12843 / NCIMB 8234 / A-377</strain>
    </source>
</reference>
<protein>
    <submittedName>
        <fullName evidence="7">Taurine catabolism dioxygenase TauD</fullName>
    </submittedName>
</protein>
<dbReference type="GeneID" id="97487294"/>
<reference evidence="7" key="4">
    <citation type="submission" date="2016-08" db="EMBL/GenBank/DDBJ databases">
        <title>Sequencing, Assembly and Comparative Genomics of S. aureofaciens ATCC 10762.</title>
        <authorList>
            <person name="Gradnigo J.S."/>
            <person name="Johnson N."/>
            <person name="Somerville G.A."/>
        </authorList>
    </citation>
    <scope>NUCLEOTIDE SEQUENCE [LARGE SCALE GENOMIC DNA]</scope>
    <source>
        <strain evidence="7">ATCC 10762</strain>
    </source>
</reference>
<dbReference type="EMBL" id="JPRF03000048">
    <property type="protein sequence ID" value="OEV34360.1"/>
    <property type="molecule type" value="Genomic_DNA"/>
</dbReference>
<keyword evidence="3" id="KW-0408">Iron</keyword>
<dbReference type="GO" id="GO:0017000">
    <property type="term" value="P:antibiotic biosynthetic process"/>
    <property type="evidence" value="ECO:0007669"/>
    <property type="project" value="UniProtKB-KW"/>
</dbReference>
<evidence type="ECO:0000259" key="5">
    <source>
        <dbReference type="Pfam" id="PF02668"/>
    </source>
</evidence>
<dbReference type="GO" id="GO:0051213">
    <property type="term" value="F:dioxygenase activity"/>
    <property type="evidence" value="ECO:0007669"/>
    <property type="project" value="UniProtKB-KW"/>
</dbReference>
<dbReference type="InterPro" id="IPR050411">
    <property type="entry name" value="AlphaKG_dependent_hydroxylases"/>
</dbReference>
<reference evidence="8" key="3">
    <citation type="submission" date="2016-08" db="EMBL/GenBank/DDBJ databases">
        <title>Sequencing, assembly and comparative genomics of S. aureofaciens ATCC 10762.</title>
        <authorList>
            <person name="Gradnigo J.S."/>
            <person name="Johnson N."/>
            <person name="Somerville G.A."/>
        </authorList>
    </citation>
    <scope>NUCLEOTIDE SEQUENCE [LARGE SCALE GENOMIC DNA]</scope>
    <source>
        <strain evidence="8">ATCC 10762 / DSM 40127 / CCM 3239 / JCM 4008 / LMG 5968 / NBRC 12843 / NCIMB 8234 / A-377</strain>
    </source>
</reference>
<dbReference type="OrthoDB" id="3391615at2"/>
<reference evidence="6" key="5">
    <citation type="submission" date="2020-09" db="EMBL/GenBank/DDBJ databases">
        <authorList>
            <person name="Sun Q."/>
            <person name="Ohkuma M."/>
        </authorList>
    </citation>
    <scope>NUCLEOTIDE SEQUENCE</scope>
    <source>
        <strain evidence="6">JCM 4434</strain>
    </source>
</reference>
<reference evidence="6" key="1">
    <citation type="journal article" date="2014" name="Int. J. Syst. Evol. Microbiol.">
        <title>Complete genome sequence of Corynebacterium casei LMG S-19264T (=DSM 44701T), isolated from a smear-ripened cheese.</title>
        <authorList>
            <consortium name="US DOE Joint Genome Institute (JGI-PGF)"/>
            <person name="Walter F."/>
            <person name="Albersmeier A."/>
            <person name="Kalinowski J."/>
            <person name="Ruckert C."/>
        </authorList>
    </citation>
    <scope>NUCLEOTIDE SEQUENCE</scope>
    <source>
        <strain evidence="6">JCM 4434</strain>
    </source>
</reference>
<dbReference type="EMBL" id="BMUB01000009">
    <property type="protein sequence ID" value="GGU85793.1"/>
    <property type="molecule type" value="Genomic_DNA"/>
</dbReference>
<name>A0A1E7N0Z1_KITAU</name>
<dbReference type="RefSeq" id="WP_030283362.1">
    <property type="nucleotide sequence ID" value="NZ_BMUB01000009.1"/>
</dbReference>
<dbReference type="Pfam" id="PF02668">
    <property type="entry name" value="TauD"/>
    <property type="match status" value="1"/>
</dbReference>
<evidence type="ECO:0000256" key="1">
    <source>
        <dbReference type="ARBA" id="ARBA00001954"/>
    </source>
</evidence>
<evidence type="ECO:0000313" key="7">
    <source>
        <dbReference type="EMBL" id="OEV34360.1"/>
    </source>
</evidence>
<evidence type="ECO:0000313" key="8">
    <source>
        <dbReference type="Proteomes" id="UP000037395"/>
    </source>
</evidence>
<dbReference type="Gene3D" id="3.60.130.10">
    <property type="entry name" value="Clavaminate synthase-like"/>
    <property type="match status" value="1"/>
</dbReference>
<evidence type="ECO:0000256" key="3">
    <source>
        <dbReference type="ARBA" id="ARBA00023004"/>
    </source>
</evidence>
<evidence type="ECO:0000313" key="6">
    <source>
        <dbReference type="EMBL" id="GGU85793.1"/>
    </source>
</evidence>
<dbReference type="AlphaFoldDB" id="A0A1E7N0Z1"/>
<comment type="cofactor">
    <cofactor evidence="1">
        <name>Fe(2+)</name>
        <dbReference type="ChEBI" id="CHEBI:29033"/>
    </cofactor>
</comment>
<dbReference type="SUPFAM" id="SSF51197">
    <property type="entry name" value="Clavaminate synthase-like"/>
    <property type="match status" value="1"/>
</dbReference>
<proteinExistence type="predicted"/>
<accession>A0A8H9HUB6</accession>
<dbReference type="InterPro" id="IPR042098">
    <property type="entry name" value="TauD-like_sf"/>
</dbReference>
<keyword evidence="4" id="KW-0045">Antibiotic biosynthesis</keyword>
<evidence type="ECO:0000256" key="4">
    <source>
        <dbReference type="ARBA" id="ARBA00023194"/>
    </source>
</evidence>
<dbReference type="Proteomes" id="UP000610124">
    <property type="component" value="Unassembled WGS sequence"/>
</dbReference>
<organism evidence="7 8">
    <name type="scientific">Kitasatospora aureofaciens</name>
    <name type="common">Streptomyces aureofaciens</name>
    <dbReference type="NCBI Taxonomy" id="1894"/>
    <lineage>
        <taxon>Bacteria</taxon>
        <taxon>Bacillati</taxon>
        <taxon>Actinomycetota</taxon>
        <taxon>Actinomycetes</taxon>
        <taxon>Kitasatosporales</taxon>
        <taxon>Streptomycetaceae</taxon>
        <taxon>Kitasatospora</taxon>
    </lineage>
</organism>
<gene>
    <name evidence="6" type="ORF">GCM10010502_42630</name>
    <name evidence="7" type="ORF">HS99_0036155</name>
</gene>
<keyword evidence="8" id="KW-1185">Reference proteome</keyword>
<comment type="caution">
    <text evidence="7">The sequence shown here is derived from an EMBL/GenBank/DDBJ whole genome shotgun (WGS) entry which is preliminary data.</text>
</comment>
<keyword evidence="7" id="KW-0223">Dioxygenase</keyword>
<accession>A0A1E7N0Z1</accession>